<dbReference type="Pfam" id="PF13855">
    <property type="entry name" value="LRR_8"/>
    <property type="match status" value="1"/>
</dbReference>
<dbReference type="InterPro" id="IPR001611">
    <property type="entry name" value="Leu-rich_rpt"/>
</dbReference>
<dbReference type="SUPFAM" id="SSF52058">
    <property type="entry name" value="L domain-like"/>
    <property type="match status" value="1"/>
</dbReference>
<organism>
    <name type="scientific">Branchiostoma floridae</name>
    <name type="common">Florida lancelet</name>
    <name type="synonym">Amphioxus</name>
    <dbReference type="NCBI Taxonomy" id="7739"/>
    <lineage>
        <taxon>Eukaryota</taxon>
        <taxon>Metazoa</taxon>
        <taxon>Chordata</taxon>
        <taxon>Cephalochordata</taxon>
        <taxon>Leptocardii</taxon>
        <taxon>Amphioxiformes</taxon>
        <taxon>Branchiostomatidae</taxon>
        <taxon>Branchiostoma</taxon>
    </lineage>
</organism>
<keyword evidence="2" id="KW-0677">Repeat</keyword>
<dbReference type="Gene3D" id="3.80.10.10">
    <property type="entry name" value="Ribonuclease Inhibitor"/>
    <property type="match status" value="1"/>
</dbReference>
<evidence type="ECO:0000256" key="2">
    <source>
        <dbReference type="ARBA" id="ARBA00022737"/>
    </source>
</evidence>
<name>C3ZXU9_BRAFL</name>
<proteinExistence type="predicted"/>
<dbReference type="eggNOG" id="KOG4237">
    <property type="taxonomic scope" value="Eukaryota"/>
</dbReference>
<dbReference type="InParanoid" id="C3ZXU9"/>
<dbReference type="InterPro" id="IPR050333">
    <property type="entry name" value="SLRP"/>
</dbReference>
<reference evidence="3" key="1">
    <citation type="journal article" date="2008" name="Nature">
        <title>The amphioxus genome and the evolution of the chordate karyotype.</title>
        <authorList>
            <consortium name="US DOE Joint Genome Institute (JGI-PGF)"/>
            <person name="Putnam N.H."/>
            <person name="Butts T."/>
            <person name="Ferrier D.E.K."/>
            <person name="Furlong R.F."/>
            <person name="Hellsten U."/>
            <person name="Kawashima T."/>
            <person name="Robinson-Rechavi M."/>
            <person name="Shoguchi E."/>
            <person name="Terry A."/>
            <person name="Yu J.-K."/>
            <person name="Benito-Gutierrez E.L."/>
            <person name="Dubchak I."/>
            <person name="Garcia-Fernandez J."/>
            <person name="Gibson-Brown J.J."/>
            <person name="Grigoriev I.V."/>
            <person name="Horton A.C."/>
            <person name="de Jong P.J."/>
            <person name="Jurka J."/>
            <person name="Kapitonov V.V."/>
            <person name="Kohara Y."/>
            <person name="Kuroki Y."/>
            <person name="Lindquist E."/>
            <person name="Lucas S."/>
            <person name="Osoegawa K."/>
            <person name="Pennacchio L.A."/>
            <person name="Salamov A.A."/>
            <person name="Satou Y."/>
            <person name="Sauka-Spengler T."/>
            <person name="Schmutz J."/>
            <person name="Shin-I T."/>
            <person name="Toyoda A."/>
            <person name="Bronner-Fraser M."/>
            <person name="Fujiyama A."/>
            <person name="Holland L.Z."/>
            <person name="Holland P.W.H."/>
            <person name="Satoh N."/>
            <person name="Rokhsar D.S."/>
        </authorList>
    </citation>
    <scope>NUCLEOTIDE SEQUENCE [LARGE SCALE GENOMIC DNA]</scope>
    <source>
        <strain evidence="3">S238N-H82</strain>
        <tissue evidence="3">Testes</tissue>
    </source>
</reference>
<dbReference type="PANTHER" id="PTHR45712">
    <property type="entry name" value="AGAP008170-PA"/>
    <property type="match status" value="1"/>
</dbReference>
<dbReference type="EMBL" id="GG666716">
    <property type="protein sequence ID" value="EEN42650.1"/>
    <property type="molecule type" value="Genomic_DNA"/>
</dbReference>
<dbReference type="PANTHER" id="PTHR45712:SF22">
    <property type="entry name" value="INSULIN-LIKE GROWTH FACTOR-BINDING PROTEIN COMPLEX ACID LABILE SUBUNIT"/>
    <property type="match status" value="1"/>
</dbReference>
<evidence type="ECO:0000256" key="1">
    <source>
        <dbReference type="ARBA" id="ARBA00022614"/>
    </source>
</evidence>
<evidence type="ECO:0008006" key="4">
    <source>
        <dbReference type="Google" id="ProtNLM"/>
    </source>
</evidence>
<gene>
    <name evidence="3" type="ORF">BRAFLDRAFT_163002</name>
</gene>
<feature type="non-terminal residue" evidence="3">
    <location>
        <position position="1"/>
    </location>
</feature>
<feature type="non-terminal residue" evidence="3">
    <location>
        <position position="81"/>
    </location>
</feature>
<sequence>GRALHPPCPTRCRCRDHFVDCAFAGLKTIPDGLPSAIRHLYLDGNYISRIGPRAFAGMPRLQVLQMQNNSLTSASIHRNAF</sequence>
<keyword evidence="1" id="KW-0433">Leucine-rich repeat</keyword>
<evidence type="ECO:0000313" key="3">
    <source>
        <dbReference type="EMBL" id="EEN42650.1"/>
    </source>
</evidence>
<dbReference type="InterPro" id="IPR032675">
    <property type="entry name" value="LRR_dom_sf"/>
</dbReference>
<accession>C3ZXU9</accession>
<protein>
    <recommendedName>
        <fullName evidence="4">LRRNT domain-containing protein</fullName>
    </recommendedName>
</protein>
<dbReference type="AlphaFoldDB" id="C3ZXU9"/>